<dbReference type="EMBL" id="GBXM01035405">
    <property type="protein sequence ID" value="JAH73172.1"/>
    <property type="molecule type" value="Transcribed_RNA"/>
</dbReference>
<protein>
    <submittedName>
        <fullName evidence="1">Uncharacterized protein</fullName>
    </submittedName>
</protein>
<accession>A0A0E9V545</accession>
<name>A0A0E9V545_ANGAN</name>
<evidence type="ECO:0000313" key="1">
    <source>
        <dbReference type="EMBL" id="JAH73172.1"/>
    </source>
</evidence>
<dbReference type="AlphaFoldDB" id="A0A0E9V545"/>
<proteinExistence type="predicted"/>
<organism evidence="1">
    <name type="scientific">Anguilla anguilla</name>
    <name type="common">European freshwater eel</name>
    <name type="synonym">Muraena anguilla</name>
    <dbReference type="NCBI Taxonomy" id="7936"/>
    <lineage>
        <taxon>Eukaryota</taxon>
        <taxon>Metazoa</taxon>
        <taxon>Chordata</taxon>
        <taxon>Craniata</taxon>
        <taxon>Vertebrata</taxon>
        <taxon>Euteleostomi</taxon>
        <taxon>Actinopterygii</taxon>
        <taxon>Neopterygii</taxon>
        <taxon>Teleostei</taxon>
        <taxon>Anguilliformes</taxon>
        <taxon>Anguillidae</taxon>
        <taxon>Anguilla</taxon>
    </lineage>
</organism>
<reference evidence="1" key="2">
    <citation type="journal article" date="2015" name="Fish Shellfish Immunol.">
        <title>Early steps in the European eel (Anguilla anguilla)-Vibrio vulnificus interaction in the gills: Role of the RtxA13 toxin.</title>
        <authorList>
            <person name="Callol A."/>
            <person name="Pajuelo D."/>
            <person name="Ebbesson L."/>
            <person name="Teles M."/>
            <person name="MacKenzie S."/>
            <person name="Amaro C."/>
        </authorList>
    </citation>
    <scope>NUCLEOTIDE SEQUENCE</scope>
</reference>
<sequence length="27" mass="2855">MCVLLVSCIILSDGGLLCCSQCLILIQ</sequence>
<reference evidence="1" key="1">
    <citation type="submission" date="2014-11" db="EMBL/GenBank/DDBJ databases">
        <authorList>
            <person name="Amaro Gonzalez C."/>
        </authorList>
    </citation>
    <scope>NUCLEOTIDE SEQUENCE</scope>
</reference>